<evidence type="ECO:0000256" key="5">
    <source>
        <dbReference type="ARBA" id="ARBA00022982"/>
    </source>
</evidence>
<keyword evidence="4" id="KW-0288">FMN</keyword>
<gene>
    <name evidence="7" type="ORF">MNBD_GAMMA25-1697</name>
</gene>
<dbReference type="GO" id="GO:0005886">
    <property type="term" value="C:plasma membrane"/>
    <property type="evidence" value="ECO:0007669"/>
    <property type="project" value="InterPro"/>
</dbReference>
<dbReference type="GO" id="GO:0009055">
    <property type="term" value="F:electron transfer activity"/>
    <property type="evidence" value="ECO:0007669"/>
    <property type="project" value="InterPro"/>
</dbReference>
<dbReference type="InterPro" id="IPR007329">
    <property type="entry name" value="FMN-bd"/>
</dbReference>
<dbReference type="Pfam" id="PF04205">
    <property type="entry name" value="FMN_bind"/>
    <property type="match status" value="1"/>
</dbReference>
<evidence type="ECO:0000256" key="4">
    <source>
        <dbReference type="ARBA" id="ARBA00022643"/>
    </source>
</evidence>
<evidence type="ECO:0000259" key="6">
    <source>
        <dbReference type="SMART" id="SM00900"/>
    </source>
</evidence>
<name>A0A3B1BAB4_9ZZZZ</name>
<protein>
    <submittedName>
        <fullName evidence="7">Electron transport complex protein RnfG</fullName>
    </submittedName>
</protein>
<keyword evidence="1" id="KW-0813">Transport</keyword>
<feature type="domain" description="FMN-binding" evidence="6">
    <location>
        <begin position="97"/>
        <end position="189"/>
    </location>
</feature>
<accession>A0A3B1BAB4</accession>
<dbReference type="HAMAP" id="MF_00479">
    <property type="entry name" value="RsxG_RnfG"/>
    <property type="match status" value="1"/>
</dbReference>
<keyword evidence="2" id="KW-0597">Phosphoprotein</keyword>
<dbReference type="PANTHER" id="PTHR36118">
    <property type="entry name" value="ION-TRANSLOCATING OXIDOREDUCTASE COMPLEX SUBUNIT G"/>
    <property type="match status" value="1"/>
</dbReference>
<dbReference type="EMBL" id="UOFY01000066">
    <property type="protein sequence ID" value="VAX11241.1"/>
    <property type="molecule type" value="Genomic_DNA"/>
</dbReference>
<dbReference type="PANTHER" id="PTHR36118:SF1">
    <property type="entry name" value="ION-TRANSLOCATING OXIDOREDUCTASE COMPLEX SUBUNIT G"/>
    <property type="match status" value="1"/>
</dbReference>
<dbReference type="GO" id="GO:0022900">
    <property type="term" value="P:electron transport chain"/>
    <property type="evidence" value="ECO:0007669"/>
    <property type="project" value="InterPro"/>
</dbReference>
<evidence type="ECO:0000256" key="2">
    <source>
        <dbReference type="ARBA" id="ARBA00022553"/>
    </source>
</evidence>
<proteinExistence type="inferred from homology"/>
<evidence type="ECO:0000256" key="3">
    <source>
        <dbReference type="ARBA" id="ARBA00022630"/>
    </source>
</evidence>
<dbReference type="AlphaFoldDB" id="A0A3B1BAB4"/>
<dbReference type="PIRSF" id="PIRSF006091">
    <property type="entry name" value="E_trnsport_RnfG"/>
    <property type="match status" value="1"/>
</dbReference>
<dbReference type="NCBIfam" id="TIGR01947">
    <property type="entry name" value="rnfG"/>
    <property type="match status" value="1"/>
</dbReference>
<keyword evidence="5" id="KW-0249">Electron transport</keyword>
<dbReference type="NCBIfam" id="NF002519">
    <property type="entry name" value="PRK01908.1"/>
    <property type="match status" value="1"/>
</dbReference>
<dbReference type="InterPro" id="IPR010209">
    <property type="entry name" value="Ion_transpt_RnfG/RsxG"/>
</dbReference>
<dbReference type="SMART" id="SM00900">
    <property type="entry name" value="FMN_bind"/>
    <property type="match status" value="1"/>
</dbReference>
<reference evidence="7" key="1">
    <citation type="submission" date="2018-06" db="EMBL/GenBank/DDBJ databases">
        <authorList>
            <person name="Zhirakovskaya E."/>
        </authorList>
    </citation>
    <scope>NUCLEOTIDE SEQUENCE</scope>
</reference>
<organism evidence="7">
    <name type="scientific">hydrothermal vent metagenome</name>
    <dbReference type="NCBI Taxonomy" id="652676"/>
    <lineage>
        <taxon>unclassified sequences</taxon>
        <taxon>metagenomes</taxon>
        <taxon>ecological metagenomes</taxon>
    </lineage>
</organism>
<sequence length="208" mass="22792">MLISAVLLALFASTGTGIVSLIYEQTFDRIESNHRATLLKGLHELVLPSQHDNDIFSDIIKVSDAKLLGSTRSVSIYRARMGGQPIAAIIESIAPDGYNGNINLLIAINYNGQLAGVRVVNHKETPGLGDAINLSHSNWILDFKGKSLNDPEAKRWAVKRDGGIFDQFTGATITPRAVVNAVHNSLIYFNRHRDTIFSPQTIKKESAQ</sequence>
<evidence type="ECO:0000313" key="7">
    <source>
        <dbReference type="EMBL" id="VAX11241.1"/>
    </source>
</evidence>
<dbReference type="GO" id="GO:0010181">
    <property type="term" value="F:FMN binding"/>
    <property type="evidence" value="ECO:0007669"/>
    <property type="project" value="InterPro"/>
</dbReference>
<keyword evidence="3" id="KW-0285">Flavoprotein</keyword>
<evidence type="ECO:0000256" key="1">
    <source>
        <dbReference type="ARBA" id="ARBA00022448"/>
    </source>
</evidence>